<dbReference type="InterPro" id="IPR000792">
    <property type="entry name" value="Tscrpt_reg_LuxR_C"/>
</dbReference>
<feature type="modified residue" description="4-aspartylphosphate" evidence="5">
    <location>
        <position position="64"/>
    </location>
</feature>
<dbReference type="SUPFAM" id="SSF52172">
    <property type="entry name" value="CheY-like"/>
    <property type="match status" value="1"/>
</dbReference>
<keyword evidence="4" id="KW-0804">Transcription</keyword>
<dbReference type="GO" id="GO:0000160">
    <property type="term" value="P:phosphorelay signal transduction system"/>
    <property type="evidence" value="ECO:0007669"/>
    <property type="project" value="InterPro"/>
</dbReference>
<gene>
    <name evidence="8" type="ORF">GLX25_07270</name>
</gene>
<dbReference type="InterPro" id="IPR058245">
    <property type="entry name" value="NreC/VraR/RcsB-like_REC"/>
</dbReference>
<dbReference type="Gene3D" id="3.40.50.2300">
    <property type="match status" value="1"/>
</dbReference>
<dbReference type="SMART" id="SM00421">
    <property type="entry name" value="HTH_LUXR"/>
    <property type="match status" value="1"/>
</dbReference>
<dbReference type="GO" id="GO:0006355">
    <property type="term" value="P:regulation of DNA-templated transcription"/>
    <property type="evidence" value="ECO:0007669"/>
    <property type="project" value="InterPro"/>
</dbReference>
<evidence type="ECO:0000313" key="8">
    <source>
        <dbReference type="EMBL" id="MUN06916.1"/>
    </source>
</evidence>
<dbReference type="SMART" id="SM00448">
    <property type="entry name" value="REC"/>
    <property type="match status" value="1"/>
</dbReference>
<dbReference type="PROSITE" id="PS50043">
    <property type="entry name" value="HTH_LUXR_2"/>
    <property type="match status" value="1"/>
</dbReference>
<keyword evidence="3" id="KW-0238">DNA-binding</keyword>
<sequence>MGTSEDARGTPIRVVLVDDERLIRAGLRMLLDAEEHIDVVGEASNGQEAVEISSVLLPDVVVMDLRMPVMNGTEATRQLTSDRFEQESGPVPAILVLTTFNDNDAVRASLRAGASGFILKNSAPAVLADAIAALADGGGWLDPSVTRGLLQDFADRPDPHMPTPVELEQLTRREREVLVLMAHGRSNTQIAGELFLSEATVKTHIHRIFLKLGLTDRAQAVSVAFRTGLVRSGRWAEKSASAMRPADDS</sequence>
<organism evidence="8 9">
    <name type="scientific">Agromyces luteolus</name>
    <dbReference type="NCBI Taxonomy" id="88373"/>
    <lineage>
        <taxon>Bacteria</taxon>
        <taxon>Bacillati</taxon>
        <taxon>Actinomycetota</taxon>
        <taxon>Actinomycetes</taxon>
        <taxon>Micrococcales</taxon>
        <taxon>Microbacteriaceae</taxon>
        <taxon>Agromyces</taxon>
    </lineage>
</organism>
<dbReference type="AlphaFoldDB" id="A0A7C9LSN0"/>
<keyword evidence="1 5" id="KW-0597">Phosphoprotein</keyword>
<evidence type="ECO:0000256" key="4">
    <source>
        <dbReference type="ARBA" id="ARBA00023163"/>
    </source>
</evidence>
<dbReference type="Pfam" id="PF00196">
    <property type="entry name" value="GerE"/>
    <property type="match status" value="1"/>
</dbReference>
<name>A0A7C9LSN0_9MICO</name>
<evidence type="ECO:0000313" key="9">
    <source>
        <dbReference type="Proteomes" id="UP000480122"/>
    </source>
</evidence>
<dbReference type="InterPro" id="IPR001789">
    <property type="entry name" value="Sig_transdc_resp-reg_receiver"/>
</dbReference>
<dbReference type="PROSITE" id="PS00622">
    <property type="entry name" value="HTH_LUXR_1"/>
    <property type="match status" value="1"/>
</dbReference>
<dbReference type="Pfam" id="PF00072">
    <property type="entry name" value="Response_reg"/>
    <property type="match status" value="1"/>
</dbReference>
<dbReference type="InterPro" id="IPR039420">
    <property type="entry name" value="WalR-like"/>
</dbReference>
<dbReference type="CDD" id="cd17535">
    <property type="entry name" value="REC_NarL-like"/>
    <property type="match status" value="1"/>
</dbReference>
<dbReference type="InterPro" id="IPR016032">
    <property type="entry name" value="Sig_transdc_resp-reg_C-effctor"/>
</dbReference>
<evidence type="ECO:0000256" key="2">
    <source>
        <dbReference type="ARBA" id="ARBA00023015"/>
    </source>
</evidence>
<dbReference type="RefSeq" id="WP_155841685.1">
    <property type="nucleotide sequence ID" value="NZ_BAAAIA010000008.1"/>
</dbReference>
<evidence type="ECO:0000256" key="1">
    <source>
        <dbReference type="ARBA" id="ARBA00022553"/>
    </source>
</evidence>
<dbReference type="PANTHER" id="PTHR43214:SF24">
    <property type="entry name" value="TRANSCRIPTIONAL REGULATORY PROTEIN NARL-RELATED"/>
    <property type="match status" value="1"/>
</dbReference>
<dbReference type="OrthoDB" id="9808843at2"/>
<dbReference type="PRINTS" id="PR00038">
    <property type="entry name" value="HTHLUXR"/>
</dbReference>
<evidence type="ECO:0000259" key="6">
    <source>
        <dbReference type="PROSITE" id="PS50043"/>
    </source>
</evidence>
<dbReference type="SUPFAM" id="SSF46894">
    <property type="entry name" value="C-terminal effector domain of the bipartite response regulators"/>
    <property type="match status" value="1"/>
</dbReference>
<dbReference type="CDD" id="cd06170">
    <property type="entry name" value="LuxR_C_like"/>
    <property type="match status" value="1"/>
</dbReference>
<dbReference type="EMBL" id="WODA01000012">
    <property type="protein sequence ID" value="MUN06916.1"/>
    <property type="molecule type" value="Genomic_DNA"/>
</dbReference>
<reference evidence="8 9" key="1">
    <citation type="submission" date="2019-11" db="EMBL/GenBank/DDBJ databases">
        <title>Agromyces kandeliae sp. nov., isolated from mangrove soil.</title>
        <authorList>
            <person name="Wang R."/>
        </authorList>
    </citation>
    <scope>NUCLEOTIDE SEQUENCE [LARGE SCALE GENOMIC DNA]</scope>
    <source>
        <strain evidence="8 9">JCM 11431</strain>
    </source>
</reference>
<feature type="domain" description="Response regulatory" evidence="7">
    <location>
        <begin position="13"/>
        <end position="135"/>
    </location>
</feature>
<proteinExistence type="predicted"/>
<evidence type="ECO:0000256" key="3">
    <source>
        <dbReference type="ARBA" id="ARBA00023125"/>
    </source>
</evidence>
<protein>
    <submittedName>
        <fullName evidence="8">Response regulator</fullName>
    </submittedName>
</protein>
<keyword evidence="2" id="KW-0805">Transcription regulation</keyword>
<keyword evidence="9" id="KW-1185">Reference proteome</keyword>
<dbReference type="PANTHER" id="PTHR43214">
    <property type="entry name" value="TWO-COMPONENT RESPONSE REGULATOR"/>
    <property type="match status" value="1"/>
</dbReference>
<dbReference type="Proteomes" id="UP000480122">
    <property type="component" value="Unassembled WGS sequence"/>
</dbReference>
<feature type="domain" description="HTH luxR-type" evidence="6">
    <location>
        <begin position="163"/>
        <end position="228"/>
    </location>
</feature>
<dbReference type="PROSITE" id="PS50110">
    <property type="entry name" value="RESPONSE_REGULATORY"/>
    <property type="match status" value="1"/>
</dbReference>
<evidence type="ECO:0000256" key="5">
    <source>
        <dbReference type="PROSITE-ProRule" id="PRU00169"/>
    </source>
</evidence>
<evidence type="ECO:0000259" key="7">
    <source>
        <dbReference type="PROSITE" id="PS50110"/>
    </source>
</evidence>
<dbReference type="InterPro" id="IPR011006">
    <property type="entry name" value="CheY-like_superfamily"/>
</dbReference>
<comment type="caution">
    <text evidence="8">The sequence shown here is derived from an EMBL/GenBank/DDBJ whole genome shotgun (WGS) entry which is preliminary data.</text>
</comment>
<accession>A0A7C9LSN0</accession>
<dbReference type="GO" id="GO:0003677">
    <property type="term" value="F:DNA binding"/>
    <property type="evidence" value="ECO:0007669"/>
    <property type="project" value="UniProtKB-KW"/>
</dbReference>